<keyword evidence="3" id="KW-0808">Transferase</keyword>
<dbReference type="GO" id="GO:0000166">
    <property type="term" value="F:nucleotide binding"/>
    <property type="evidence" value="ECO:0007669"/>
    <property type="project" value="InterPro"/>
</dbReference>
<dbReference type="Gene3D" id="3.90.1600.10">
    <property type="entry name" value="Palm domain of DNA polymerase"/>
    <property type="match status" value="1"/>
</dbReference>
<evidence type="ECO:0000313" key="10">
    <source>
        <dbReference type="EMBL" id="GAG98889.1"/>
    </source>
</evidence>
<feature type="domain" description="DNA-directed DNA polymerase family B mitochondria/virus" evidence="9">
    <location>
        <begin position="1"/>
        <end position="137"/>
    </location>
</feature>
<protein>
    <recommendedName>
        <fullName evidence="2">DNA-directed DNA polymerase</fullName>
        <ecNumber evidence="2">2.7.7.7</ecNumber>
    </recommendedName>
</protein>
<dbReference type="EC" id="2.7.7.7" evidence="2"/>
<evidence type="ECO:0000256" key="7">
    <source>
        <dbReference type="ARBA" id="ARBA00023125"/>
    </source>
</evidence>
<evidence type="ECO:0000256" key="8">
    <source>
        <dbReference type="ARBA" id="ARBA00049244"/>
    </source>
</evidence>
<feature type="non-terminal residue" evidence="10">
    <location>
        <position position="260"/>
    </location>
</feature>
<dbReference type="Pfam" id="PF03175">
    <property type="entry name" value="DNA_pol_B_2"/>
    <property type="match status" value="1"/>
</dbReference>
<dbReference type="PROSITE" id="PS00116">
    <property type="entry name" value="DNA_POLYMERASE_B"/>
    <property type="match status" value="1"/>
</dbReference>
<dbReference type="GO" id="GO:0003677">
    <property type="term" value="F:DNA binding"/>
    <property type="evidence" value="ECO:0007669"/>
    <property type="project" value="UniProtKB-KW"/>
</dbReference>
<accession>X1BT25</accession>
<dbReference type="EMBL" id="BART01022638">
    <property type="protein sequence ID" value="GAG98889.1"/>
    <property type="molecule type" value="Genomic_DNA"/>
</dbReference>
<sequence length="260" mass="29591">MYPSVMTNHAYPIRYLGTKKDPTLDEVAKASRRFEVMVEGRWNIAEPVLPYNSTPLSFPIGRFSSVITGPEYRYLAERNWIESIYQVWVYQRGDPFTSYVTYFWKLRSEAISSGDKTWDWISKLFMNSLYGKFAQRNPRYEVGKATMGQPDGLFSVISSGGGGVSSRMVLGGMIWMKIGDDPAHWTFYPLSSWVTAYARLKLWELIKRAGRGHVFYCDTDSVYVDQVGFEQLQPLIIEGKLGALGIKRTGNSLIIKGAKD</sequence>
<keyword evidence="5" id="KW-0235">DNA replication</keyword>
<evidence type="ECO:0000256" key="4">
    <source>
        <dbReference type="ARBA" id="ARBA00022695"/>
    </source>
</evidence>
<evidence type="ECO:0000256" key="5">
    <source>
        <dbReference type="ARBA" id="ARBA00022705"/>
    </source>
</evidence>
<dbReference type="InterPro" id="IPR023211">
    <property type="entry name" value="DNA_pol_palm_dom_sf"/>
</dbReference>
<dbReference type="SUPFAM" id="SSF56672">
    <property type="entry name" value="DNA/RNA polymerases"/>
    <property type="match status" value="1"/>
</dbReference>
<dbReference type="Gene3D" id="1.10.287.690">
    <property type="entry name" value="Helix hairpin bin"/>
    <property type="match status" value="1"/>
</dbReference>
<comment type="similarity">
    <text evidence="1">Belongs to the DNA polymerase type-B family.</text>
</comment>
<evidence type="ECO:0000259" key="9">
    <source>
        <dbReference type="Pfam" id="PF03175"/>
    </source>
</evidence>
<dbReference type="InterPro" id="IPR043502">
    <property type="entry name" value="DNA/RNA_pol_sf"/>
</dbReference>
<gene>
    <name evidence="10" type="ORF">S01H4_41401</name>
</gene>
<evidence type="ECO:0000256" key="6">
    <source>
        <dbReference type="ARBA" id="ARBA00022932"/>
    </source>
</evidence>
<reference evidence="10" key="1">
    <citation type="journal article" date="2014" name="Front. Microbiol.">
        <title>High frequency of phylogenetically diverse reductive dehalogenase-homologous genes in deep subseafloor sedimentary metagenomes.</title>
        <authorList>
            <person name="Kawai M."/>
            <person name="Futagami T."/>
            <person name="Toyoda A."/>
            <person name="Takaki Y."/>
            <person name="Nishi S."/>
            <person name="Hori S."/>
            <person name="Arai W."/>
            <person name="Tsubouchi T."/>
            <person name="Morono Y."/>
            <person name="Uchiyama I."/>
            <person name="Ito T."/>
            <person name="Fujiyama A."/>
            <person name="Inagaki F."/>
            <person name="Takami H."/>
        </authorList>
    </citation>
    <scope>NUCLEOTIDE SEQUENCE</scope>
    <source>
        <strain evidence="10">Expedition CK06-06</strain>
    </source>
</reference>
<dbReference type="InterPro" id="IPR004868">
    <property type="entry name" value="DNA-dir_DNA_pol_B_mt/vir"/>
</dbReference>
<keyword evidence="6" id="KW-0239">DNA-directed DNA polymerase</keyword>
<comment type="caution">
    <text evidence="10">The sequence shown here is derived from an EMBL/GenBank/DDBJ whole genome shotgun (WGS) entry which is preliminary data.</text>
</comment>
<dbReference type="AlphaFoldDB" id="X1BT25"/>
<evidence type="ECO:0000256" key="2">
    <source>
        <dbReference type="ARBA" id="ARBA00012417"/>
    </source>
</evidence>
<dbReference type="InterPro" id="IPR017964">
    <property type="entry name" value="DNA-dir_DNA_pol_B_CS"/>
</dbReference>
<comment type="catalytic activity">
    <reaction evidence="8">
        <text>DNA(n) + a 2'-deoxyribonucleoside 5'-triphosphate = DNA(n+1) + diphosphate</text>
        <dbReference type="Rhea" id="RHEA:22508"/>
        <dbReference type="Rhea" id="RHEA-COMP:17339"/>
        <dbReference type="Rhea" id="RHEA-COMP:17340"/>
        <dbReference type="ChEBI" id="CHEBI:33019"/>
        <dbReference type="ChEBI" id="CHEBI:61560"/>
        <dbReference type="ChEBI" id="CHEBI:173112"/>
        <dbReference type="EC" id="2.7.7.7"/>
    </reaction>
</comment>
<evidence type="ECO:0000256" key="3">
    <source>
        <dbReference type="ARBA" id="ARBA00022679"/>
    </source>
</evidence>
<name>X1BT25_9ZZZZ</name>
<dbReference type="GO" id="GO:0006260">
    <property type="term" value="P:DNA replication"/>
    <property type="evidence" value="ECO:0007669"/>
    <property type="project" value="UniProtKB-KW"/>
</dbReference>
<proteinExistence type="inferred from homology"/>
<evidence type="ECO:0000256" key="1">
    <source>
        <dbReference type="ARBA" id="ARBA00005755"/>
    </source>
</evidence>
<organism evidence="10">
    <name type="scientific">marine sediment metagenome</name>
    <dbReference type="NCBI Taxonomy" id="412755"/>
    <lineage>
        <taxon>unclassified sequences</taxon>
        <taxon>metagenomes</taxon>
        <taxon>ecological metagenomes</taxon>
    </lineage>
</organism>
<keyword evidence="7" id="KW-0238">DNA-binding</keyword>
<dbReference type="GO" id="GO:0003887">
    <property type="term" value="F:DNA-directed DNA polymerase activity"/>
    <property type="evidence" value="ECO:0007669"/>
    <property type="project" value="UniProtKB-KW"/>
</dbReference>
<keyword evidence="4" id="KW-0548">Nucleotidyltransferase</keyword>